<organism evidence="1 2">
    <name type="scientific">Fodinicola feengrottensis</name>
    <dbReference type="NCBI Taxonomy" id="435914"/>
    <lineage>
        <taxon>Bacteria</taxon>
        <taxon>Bacillati</taxon>
        <taxon>Actinomycetota</taxon>
        <taxon>Actinomycetes</taxon>
        <taxon>Mycobacteriales</taxon>
        <taxon>Fodinicola</taxon>
    </lineage>
</organism>
<dbReference type="Proteomes" id="UP001500618">
    <property type="component" value="Unassembled WGS sequence"/>
</dbReference>
<keyword evidence="2" id="KW-1185">Reference proteome</keyword>
<protein>
    <submittedName>
        <fullName evidence="1">Uncharacterized protein</fullName>
    </submittedName>
</protein>
<evidence type="ECO:0000313" key="2">
    <source>
        <dbReference type="Proteomes" id="UP001500618"/>
    </source>
</evidence>
<name>A0ABN2FXN5_9ACTN</name>
<gene>
    <name evidence="1" type="ORF">GCM10009765_08410</name>
</gene>
<reference evidence="1 2" key="1">
    <citation type="journal article" date="2019" name="Int. J. Syst. Evol. Microbiol.">
        <title>The Global Catalogue of Microorganisms (GCM) 10K type strain sequencing project: providing services to taxonomists for standard genome sequencing and annotation.</title>
        <authorList>
            <consortium name="The Broad Institute Genomics Platform"/>
            <consortium name="The Broad Institute Genome Sequencing Center for Infectious Disease"/>
            <person name="Wu L."/>
            <person name="Ma J."/>
        </authorList>
    </citation>
    <scope>NUCLEOTIDE SEQUENCE [LARGE SCALE GENOMIC DNA]</scope>
    <source>
        <strain evidence="1 2">JCM 14718</strain>
    </source>
</reference>
<dbReference type="RefSeq" id="WP_344307257.1">
    <property type="nucleotide sequence ID" value="NZ_BAAANY010000002.1"/>
</dbReference>
<sequence length="103" mass="12152">MRFITTPRFARDYARSAPEHRRLFQQALREHFLPAVRSGALRRDTTWPATLRIHKLKETSIYSMTWSFTSPDGRATFHVEIGKDGKPTLVWRRIGNHDIYEKP</sequence>
<proteinExistence type="predicted"/>
<comment type="caution">
    <text evidence="1">The sequence shown here is derived from an EMBL/GenBank/DDBJ whole genome shotgun (WGS) entry which is preliminary data.</text>
</comment>
<accession>A0ABN2FXN5</accession>
<dbReference type="EMBL" id="BAAANY010000002">
    <property type="protein sequence ID" value="GAA1661254.1"/>
    <property type="molecule type" value="Genomic_DNA"/>
</dbReference>
<evidence type="ECO:0000313" key="1">
    <source>
        <dbReference type="EMBL" id="GAA1661254.1"/>
    </source>
</evidence>